<evidence type="ECO:0000259" key="1">
    <source>
        <dbReference type="Pfam" id="PF20178"/>
    </source>
</evidence>
<dbReference type="Gene3D" id="3.40.390.10">
    <property type="entry name" value="Collagenase (Catalytic Domain)"/>
    <property type="match status" value="1"/>
</dbReference>
<protein>
    <recommendedName>
        <fullName evidence="1">Dermonecrotic toxin N-terminal domain-containing protein</fullName>
    </recommendedName>
</protein>
<proteinExistence type="predicted"/>
<sequence length="1712" mass="192650">MTRVTPPYFFDEFLLPVNRSTLSERERGLGLTVKDLEWLHGMYYASDASRQDTRLQRHPMRVERLLINRVGHAAIVLAGAFAMSPSPDGAKALLYTPYGGIQVFDSHAALLTELSQTLADSLQRVALLSFLSIAQRNSLSADSVFTLTTSPVPGAVMDDQEQALQACQRENVQAMLEHLQKTPTLSDMLDTLLGIMAHADFPGLDQRETRVNCFIQGPTDTDRRWIDSLALREAFLQFYVKHAWPAGQTREFINPKHVTADFTPTRLEQDRKHWETLIEQTSGTLSKLLESLLQTYWNEDIDSGTSRLDLFAQVMADKFRLDVLLKRQAGILSADESHVLQALFLSDQGARSAYAADLSVEKVRIHAPYQHYVELASTLMLHQSHAYLYTQSRGVQVLQDLDDLKDALLTMLTAAGHEDELLNFLSLDERNTFIGLDSINVAARPVSGHVFSDMLEDIVAKQTSNMNHALGLYRSSAGQVDLDALLDYALDIRTMLDSRLADLDTHGRWTIHPVSSGNGRPSTVQAERAKLHQQRLRAVEEGLNSERLNHPTLRSMVTLALNTELQTRQLDLKADDVFINTYASSAQQREERLPLSSLNMVEHFIERLGQASKPLPVSSRTGFYERRDQGVALKLNNLTLKTFNDTIERVLKVFAGHELRDLPRLFLDNNRDKHAHSMLLGLRSEAELRLLGKTLTGQSHAILDTVLRSDSLVRLTRHGVNGFLPDAYALALHQGTSDALLPLANLFVLTERGGLDPARSGQALLWTPRRGHEVFSSVSALRDSIAQRLAHPVKRLTLLENLRLSQRVPHQVYRLAALQRIDDNLLDNRLKSYDEQVIDAVDHLLALDLPARAVQDRLDALLQIPAPTNLARARALADAMITQQLLPVWLAMAPAQEQIYHAELLEQYRNSAPQEEDYLHGIPTLREHTFSALEKLLKARFPEHTISPDDVLIPVHQALDIHTCSLTDFALRHWPDLNKQAIVPRSRTATPLPDTLDAKAVIQMVRQLDVKSVYQQLLQTALDTRTEAARQLRRRFCRQLPWQVLQYAHEHHLQERLSTQALGWVQQAFDMPDALARAALEGASVLFRPVELVATAGATAAKVLGMYLISAPDKEAGAVVLYAPYSENHVLKHYDNEQALLDELERPGALQDWVIQHLEDPHQAVYRDLLLNNRHRPSDIRLASSAITGNLLQYLFSENTLILLNMFACQFKEGAQTLWDKAVDLFGKGIAMAVHFMAGKLAYPLVVWRSYTLVKRSAEALQVHQWRAAMKDFILAVVQMAALYSELDGSETAPPDNADIVDLPQDNLPTATAPGLRDVTAISRTRLQRFEDHDVALENLELTTSTHVYEDPASARTYVPLAGKVYAVTKTKEHWRLGNNDQQGPYVGRNSNGHWVLDLSLHKPRFGQAWTRQKTQRAQRREINIEARGIRAIAAVSSWKAQAIDEALNVATYYAVNCKRNIRHFAQLITPDSRVGLFLCDLFGTINLAPDQVRKIETLIDGILDELSDPTLIGPDSMRLVSGESLMDPTNDYAMVLIDDSERKVFLFERFFDPNLAEYANILNAPFDIFAHARASTLIHELTHLRFKTEDIAYLRSMEPFRDLIDTAKPGAQAVKTRQDDLQTTALSTLTPARMLFKTWDDISNTWEDYGVFTTTHYLKRKVLGITGAKTLNEARQVFMSNIDKRIDVILTNADSVTYLITHLGRMLDVGA</sequence>
<dbReference type="GO" id="GO:0008237">
    <property type="term" value="F:metallopeptidase activity"/>
    <property type="evidence" value="ECO:0007669"/>
    <property type="project" value="InterPro"/>
</dbReference>
<organism evidence="2 3">
    <name type="scientific">Pseudomonas orientalis</name>
    <dbReference type="NCBI Taxonomy" id="76758"/>
    <lineage>
        <taxon>Bacteria</taxon>
        <taxon>Pseudomonadati</taxon>
        <taxon>Pseudomonadota</taxon>
        <taxon>Gammaproteobacteria</taxon>
        <taxon>Pseudomonadales</taxon>
        <taxon>Pseudomonadaceae</taxon>
        <taxon>Pseudomonas</taxon>
    </lineage>
</organism>
<feature type="domain" description="Dermonecrotic toxin N-terminal" evidence="1">
    <location>
        <begin position="921"/>
        <end position="1145"/>
    </location>
</feature>
<reference evidence="2 3" key="1">
    <citation type="submission" date="2019-02" db="EMBL/GenBank/DDBJ databases">
        <title>Pseudomonas spp from wheat grain.</title>
        <authorList>
            <person name="Cho G.-S."/>
            <person name="Franz C.M.A.P."/>
        </authorList>
    </citation>
    <scope>NUCLEOTIDE SEQUENCE [LARGE SCALE GENOMIC DNA]</scope>
    <source>
        <strain evidence="2 3">133NRW</strain>
    </source>
</reference>
<dbReference type="InterPro" id="IPR046673">
    <property type="entry name" value="ToxA_N"/>
</dbReference>
<gene>
    <name evidence="2" type="ORF">EUX57_27970</name>
</gene>
<accession>A0A4Q7CSM7</accession>
<dbReference type="EMBL" id="SGFE01000147">
    <property type="protein sequence ID" value="RZI18538.1"/>
    <property type="molecule type" value="Genomic_DNA"/>
</dbReference>
<evidence type="ECO:0000313" key="3">
    <source>
        <dbReference type="Proteomes" id="UP000293369"/>
    </source>
</evidence>
<evidence type="ECO:0000313" key="2">
    <source>
        <dbReference type="EMBL" id="RZI18538.1"/>
    </source>
</evidence>
<dbReference type="RefSeq" id="WP_130139208.1">
    <property type="nucleotide sequence ID" value="NZ_SGFE01000147.1"/>
</dbReference>
<dbReference type="InterPro" id="IPR024079">
    <property type="entry name" value="MetalloPept_cat_dom_sf"/>
</dbReference>
<comment type="caution">
    <text evidence="2">The sequence shown here is derived from an EMBL/GenBank/DDBJ whole genome shotgun (WGS) entry which is preliminary data.</text>
</comment>
<dbReference type="Proteomes" id="UP000293369">
    <property type="component" value="Unassembled WGS sequence"/>
</dbReference>
<dbReference type="Pfam" id="PF20178">
    <property type="entry name" value="ToxA_N"/>
    <property type="match status" value="1"/>
</dbReference>
<name>A0A4Q7CSM7_9PSED</name>